<organism evidence="2">
    <name type="scientific">Laccaria bicolor (strain S238N-H82 / ATCC MYA-4686)</name>
    <name type="common">Bicoloured deceiver</name>
    <name type="synonym">Laccaria laccata var. bicolor</name>
    <dbReference type="NCBI Taxonomy" id="486041"/>
    <lineage>
        <taxon>Eukaryota</taxon>
        <taxon>Fungi</taxon>
        <taxon>Dikarya</taxon>
        <taxon>Basidiomycota</taxon>
        <taxon>Agaricomycotina</taxon>
        <taxon>Agaricomycetes</taxon>
        <taxon>Agaricomycetidae</taxon>
        <taxon>Agaricales</taxon>
        <taxon>Agaricineae</taxon>
        <taxon>Hydnangiaceae</taxon>
        <taxon>Laccaria</taxon>
    </lineage>
</organism>
<proteinExistence type="predicted"/>
<accession>B0DG75</accession>
<sequence>MSNIGFILCITPLRPSQLFLMRRASQSVQIVVAVYPHQILICKQGVRETLDTFLITLIYPSWLRSSRLDISLLNQPYLEWKYVGIRRAPRLIFLTLAIPLSLKQGA</sequence>
<dbReference type="InParanoid" id="B0DG75"/>
<evidence type="ECO:0000313" key="1">
    <source>
        <dbReference type="EMBL" id="EDR06593.1"/>
    </source>
</evidence>
<keyword evidence="2" id="KW-1185">Reference proteome</keyword>
<dbReference type="KEGG" id="lbc:LACBIDRAFT_328856"/>
<dbReference type="Proteomes" id="UP000001194">
    <property type="component" value="Unassembled WGS sequence"/>
</dbReference>
<dbReference type="AlphaFoldDB" id="B0DG75"/>
<evidence type="ECO:0000313" key="2">
    <source>
        <dbReference type="Proteomes" id="UP000001194"/>
    </source>
</evidence>
<dbReference type="EMBL" id="DS547108">
    <property type="protein sequence ID" value="EDR06593.1"/>
    <property type="molecule type" value="Genomic_DNA"/>
</dbReference>
<reference evidence="1 2" key="1">
    <citation type="journal article" date="2008" name="Nature">
        <title>The genome of Laccaria bicolor provides insights into mycorrhizal symbiosis.</title>
        <authorList>
            <person name="Martin F."/>
            <person name="Aerts A."/>
            <person name="Ahren D."/>
            <person name="Brun A."/>
            <person name="Danchin E.G.J."/>
            <person name="Duchaussoy F."/>
            <person name="Gibon J."/>
            <person name="Kohler A."/>
            <person name="Lindquist E."/>
            <person name="Pereda V."/>
            <person name="Salamov A."/>
            <person name="Shapiro H.J."/>
            <person name="Wuyts J."/>
            <person name="Blaudez D."/>
            <person name="Buee M."/>
            <person name="Brokstein P."/>
            <person name="Canbaeck B."/>
            <person name="Cohen D."/>
            <person name="Courty P.E."/>
            <person name="Coutinho P.M."/>
            <person name="Delaruelle C."/>
            <person name="Detter J.C."/>
            <person name="Deveau A."/>
            <person name="DiFazio S."/>
            <person name="Duplessis S."/>
            <person name="Fraissinet-Tachet L."/>
            <person name="Lucic E."/>
            <person name="Frey-Klett P."/>
            <person name="Fourrey C."/>
            <person name="Feussner I."/>
            <person name="Gay G."/>
            <person name="Grimwood J."/>
            <person name="Hoegger P.J."/>
            <person name="Jain P."/>
            <person name="Kilaru S."/>
            <person name="Labbe J."/>
            <person name="Lin Y.C."/>
            <person name="Legue V."/>
            <person name="Le Tacon F."/>
            <person name="Marmeisse R."/>
            <person name="Melayah D."/>
            <person name="Montanini B."/>
            <person name="Muratet M."/>
            <person name="Nehls U."/>
            <person name="Niculita-Hirzel H."/>
            <person name="Oudot-Le Secq M.P."/>
            <person name="Peter M."/>
            <person name="Quesneville H."/>
            <person name="Rajashekar B."/>
            <person name="Reich M."/>
            <person name="Rouhier N."/>
            <person name="Schmutz J."/>
            <person name="Yin T."/>
            <person name="Chalot M."/>
            <person name="Henrissat B."/>
            <person name="Kuees U."/>
            <person name="Lucas S."/>
            <person name="Van de Peer Y."/>
            <person name="Podila G.K."/>
            <person name="Polle A."/>
            <person name="Pukkila P.J."/>
            <person name="Richardson P.M."/>
            <person name="Rouze P."/>
            <person name="Sanders I.R."/>
            <person name="Stajich J.E."/>
            <person name="Tunlid A."/>
            <person name="Tuskan G."/>
            <person name="Grigoriev I.V."/>
        </authorList>
    </citation>
    <scope>NUCLEOTIDE SEQUENCE [LARGE SCALE GENOMIC DNA]</scope>
    <source>
        <strain evidence="2">S238N-H82 / ATCC MYA-4686</strain>
    </source>
</reference>
<protein>
    <submittedName>
        <fullName evidence="1">Predicted protein</fullName>
    </submittedName>
</protein>
<name>B0DG75_LACBS</name>
<dbReference type="RefSeq" id="XP_001882965.1">
    <property type="nucleotide sequence ID" value="XM_001882930.1"/>
</dbReference>
<dbReference type="GeneID" id="6078442"/>
<dbReference type="HOGENOM" id="CLU_2223717_0_0_1"/>
<gene>
    <name evidence="1" type="ORF">LACBIDRAFT_328856</name>
</gene>